<reference evidence="2" key="2">
    <citation type="journal article" date="2023" name="Science">
        <title>Genomic signatures of disease resistance in endangered staghorn corals.</title>
        <authorList>
            <person name="Vollmer S.V."/>
            <person name="Selwyn J.D."/>
            <person name="Despard B.A."/>
            <person name="Roesel C.L."/>
        </authorList>
    </citation>
    <scope>NUCLEOTIDE SEQUENCE</scope>
    <source>
        <strain evidence="2">K2</strain>
    </source>
</reference>
<evidence type="ECO:0000313" key="3">
    <source>
        <dbReference type="Proteomes" id="UP001249851"/>
    </source>
</evidence>
<feature type="region of interest" description="Disordered" evidence="1">
    <location>
        <begin position="36"/>
        <end position="64"/>
    </location>
</feature>
<sequence length="86" mass="9674">MEETLIFSKMNTKLIGLLLAVTVLANTFRVSESFFPANNTGRKRSGFRSLENNEDSSPEDGSLREVKKARADLRSDFCELAKRTCN</sequence>
<evidence type="ECO:0000313" key="2">
    <source>
        <dbReference type="EMBL" id="KAK2574532.1"/>
    </source>
</evidence>
<reference evidence="2" key="1">
    <citation type="journal article" date="2023" name="G3 (Bethesda)">
        <title>Whole genome assembly and annotation of the endangered Caribbean coral Acropora cervicornis.</title>
        <authorList>
            <person name="Selwyn J.D."/>
            <person name="Vollmer S.V."/>
        </authorList>
    </citation>
    <scope>NUCLEOTIDE SEQUENCE</scope>
    <source>
        <strain evidence="2">K2</strain>
    </source>
</reference>
<dbReference type="AlphaFoldDB" id="A0AAD9VI38"/>
<gene>
    <name evidence="2" type="ORF">P5673_000714</name>
</gene>
<proteinExistence type="predicted"/>
<evidence type="ECO:0000256" key="1">
    <source>
        <dbReference type="SAM" id="MobiDB-lite"/>
    </source>
</evidence>
<dbReference type="EMBL" id="JARQWQ010000001">
    <property type="protein sequence ID" value="KAK2574532.1"/>
    <property type="molecule type" value="Genomic_DNA"/>
</dbReference>
<name>A0AAD9VI38_ACRCE</name>
<protein>
    <submittedName>
        <fullName evidence="2">Uncharacterized protein</fullName>
    </submittedName>
</protein>
<keyword evidence="3" id="KW-1185">Reference proteome</keyword>
<organism evidence="2 3">
    <name type="scientific">Acropora cervicornis</name>
    <name type="common">Staghorn coral</name>
    <dbReference type="NCBI Taxonomy" id="6130"/>
    <lineage>
        <taxon>Eukaryota</taxon>
        <taxon>Metazoa</taxon>
        <taxon>Cnidaria</taxon>
        <taxon>Anthozoa</taxon>
        <taxon>Hexacorallia</taxon>
        <taxon>Scleractinia</taxon>
        <taxon>Astrocoeniina</taxon>
        <taxon>Acroporidae</taxon>
        <taxon>Acropora</taxon>
    </lineage>
</organism>
<comment type="caution">
    <text evidence="2">The sequence shown here is derived from an EMBL/GenBank/DDBJ whole genome shotgun (WGS) entry which is preliminary data.</text>
</comment>
<accession>A0AAD9VI38</accession>
<dbReference type="Proteomes" id="UP001249851">
    <property type="component" value="Unassembled WGS sequence"/>
</dbReference>